<comment type="caution">
    <text evidence="2">The sequence shown here is derived from an EMBL/GenBank/DDBJ whole genome shotgun (WGS) entry which is preliminary data.</text>
</comment>
<reference evidence="2 3" key="1">
    <citation type="submission" date="2018-09" db="EMBL/GenBank/DDBJ databases">
        <authorList>
            <person name="Zhu H."/>
        </authorList>
    </citation>
    <scope>NUCLEOTIDE SEQUENCE [LARGE SCALE GENOMIC DNA]</scope>
    <source>
        <strain evidence="2 3">K2R10-39</strain>
    </source>
</reference>
<accession>A0A418X5E7</accession>
<organism evidence="2 3">
    <name type="scientific">Noviherbaspirillum cavernae</name>
    <dbReference type="NCBI Taxonomy" id="2320862"/>
    <lineage>
        <taxon>Bacteria</taxon>
        <taxon>Pseudomonadati</taxon>
        <taxon>Pseudomonadota</taxon>
        <taxon>Betaproteobacteria</taxon>
        <taxon>Burkholderiales</taxon>
        <taxon>Oxalobacteraceae</taxon>
        <taxon>Noviherbaspirillum</taxon>
    </lineage>
</organism>
<feature type="region of interest" description="Disordered" evidence="1">
    <location>
        <begin position="33"/>
        <end position="52"/>
    </location>
</feature>
<feature type="compositionally biased region" description="Basic and acidic residues" evidence="1">
    <location>
        <begin position="83"/>
        <end position="93"/>
    </location>
</feature>
<protein>
    <submittedName>
        <fullName evidence="2">Uncharacterized protein</fullName>
    </submittedName>
</protein>
<sequence length="118" mass="12904">MFAAFVGLPRETRRRQFAVVAQIPHEMVAPVTAAAPSHGHGRKGRPVADMSPCADQPAAIMEVRTKGRPPCVASAMVTPTIGNDREEGAEKKGLHSRRLWREWRSTAGTQCPPDCYRA</sequence>
<evidence type="ECO:0000313" key="3">
    <source>
        <dbReference type="Proteomes" id="UP000285190"/>
    </source>
</evidence>
<dbReference type="RefSeq" id="WP_119741323.1">
    <property type="nucleotide sequence ID" value="NZ_QYUN01000002.1"/>
</dbReference>
<dbReference type="AlphaFoldDB" id="A0A418X5E7"/>
<proteinExistence type="predicted"/>
<evidence type="ECO:0000313" key="2">
    <source>
        <dbReference type="EMBL" id="RJG07650.1"/>
    </source>
</evidence>
<feature type="region of interest" description="Disordered" evidence="1">
    <location>
        <begin position="74"/>
        <end position="93"/>
    </location>
</feature>
<name>A0A418X5E7_9BURK</name>
<gene>
    <name evidence="2" type="ORF">D3870_18080</name>
</gene>
<evidence type="ECO:0000256" key="1">
    <source>
        <dbReference type="SAM" id="MobiDB-lite"/>
    </source>
</evidence>
<dbReference type="Proteomes" id="UP000285190">
    <property type="component" value="Unassembled WGS sequence"/>
</dbReference>
<dbReference type="EMBL" id="QYUN01000002">
    <property type="protein sequence ID" value="RJG07650.1"/>
    <property type="molecule type" value="Genomic_DNA"/>
</dbReference>
<keyword evidence="3" id="KW-1185">Reference proteome</keyword>